<gene>
    <name evidence="1" type="ORF">IE53DRAFT_252005</name>
</gene>
<reference evidence="1 2" key="1">
    <citation type="journal article" date="2018" name="Mol. Biol. Evol.">
        <title>Broad Genomic Sampling Reveals a Smut Pathogenic Ancestry of the Fungal Clade Ustilaginomycotina.</title>
        <authorList>
            <person name="Kijpornyongpan T."/>
            <person name="Mondo S.J."/>
            <person name="Barry K."/>
            <person name="Sandor L."/>
            <person name="Lee J."/>
            <person name="Lipzen A."/>
            <person name="Pangilinan J."/>
            <person name="LaButti K."/>
            <person name="Hainaut M."/>
            <person name="Henrissat B."/>
            <person name="Grigoriev I.V."/>
            <person name="Spatafora J.W."/>
            <person name="Aime M.C."/>
        </authorList>
    </citation>
    <scope>NUCLEOTIDE SEQUENCE [LARGE SCALE GENOMIC DNA]</scope>
    <source>
        <strain evidence="1 2">SA 807</strain>
    </source>
</reference>
<evidence type="ECO:0000313" key="1">
    <source>
        <dbReference type="EMBL" id="PWN52786.1"/>
    </source>
</evidence>
<name>A0ACD0P471_9BASI</name>
<dbReference type="EMBL" id="KZ819758">
    <property type="protein sequence ID" value="PWN52786.1"/>
    <property type="molecule type" value="Genomic_DNA"/>
</dbReference>
<dbReference type="Proteomes" id="UP000245626">
    <property type="component" value="Unassembled WGS sequence"/>
</dbReference>
<evidence type="ECO:0000313" key="2">
    <source>
        <dbReference type="Proteomes" id="UP000245626"/>
    </source>
</evidence>
<keyword evidence="2" id="KW-1185">Reference proteome</keyword>
<protein>
    <submittedName>
        <fullName evidence="1">Uncharacterized protein</fullName>
    </submittedName>
</protein>
<proteinExistence type="predicted"/>
<organism evidence="1 2">
    <name type="scientific">Violaceomyces palustris</name>
    <dbReference type="NCBI Taxonomy" id="1673888"/>
    <lineage>
        <taxon>Eukaryota</taxon>
        <taxon>Fungi</taxon>
        <taxon>Dikarya</taxon>
        <taxon>Basidiomycota</taxon>
        <taxon>Ustilaginomycotina</taxon>
        <taxon>Ustilaginomycetes</taxon>
        <taxon>Violaceomycetales</taxon>
        <taxon>Violaceomycetaceae</taxon>
        <taxon>Violaceomyces</taxon>
    </lineage>
</organism>
<sequence>MVESTGTFLSAALADFPSSSPLSPCRKEREAKKRSGRGWQGQDCRERPGRCGGKVRGRGGRFYGGSEGRKGRDWTLVFEGG</sequence>
<accession>A0ACD0P471</accession>